<keyword evidence="8" id="KW-0804">Transcription</keyword>
<evidence type="ECO:0000256" key="4">
    <source>
        <dbReference type="ARBA" id="ARBA00022771"/>
    </source>
</evidence>
<feature type="compositionally biased region" description="Low complexity" evidence="11">
    <location>
        <begin position="197"/>
        <end position="206"/>
    </location>
</feature>
<dbReference type="SUPFAM" id="SSF57667">
    <property type="entry name" value="beta-beta-alpha zinc fingers"/>
    <property type="match status" value="2"/>
</dbReference>
<feature type="region of interest" description="Disordered" evidence="11">
    <location>
        <begin position="385"/>
        <end position="488"/>
    </location>
</feature>
<feature type="domain" description="C2H2-type" evidence="12">
    <location>
        <begin position="678"/>
        <end position="706"/>
    </location>
</feature>
<evidence type="ECO:0000256" key="1">
    <source>
        <dbReference type="ARBA" id="ARBA00004123"/>
    </source>
</evidence>
<dbReference type="GO" id="GO:0008270">
    <property type="term" value="F:zinc ion binding"/>
    <property type="evidence" value="ECO:0007669"/>
    <property type="project" value="UniProtKB-KW"/>
</dbReference>
<evidence type="ECO:0000256" key="3">
    <source>
        <dbReference type="ARBA" id="ARBA00022737"/>
    </source>
</evidence>
<dbReference type="PANTHER" id="PTHR16515">
    <property type="entry name" value="PR DOMAIN ZINC FINGER PROTEIN"/>
    <property type="match status" value="1"/>
</dbReference>
<keyword evidence="9" id="KW-0539">Nucleus</keyword>
<evidence type="ECO:0000313" key="13">
    <source>
        <dbReference type="EMBL" id="CAG6625203.1"/>
    </source>
</evidence>
<feature type="domain" description="C2H2-type" evidence="12">
    <location>
        <begin position="771"/>
        <end position="798"/>
    </location>
</feature>
<feature type="compositionally biased region" description="Basic and acidic residues" evidence="11">
    <location>
        <begin position="466"/>
        <end position="480"/>
    </location>
</feature>
<feature type="compositionally biased region" description="Low complexity" evidence="11">
    <location>
        <begin position="391"/>
        <end position="407"/>
    </location>
</feature>
<comment type="subcellular location">
    <subcellularLocation>
        <location evidence="1">Nucleus</location>
    </subcellularLocation>
</comment>
<keyword evidence="6" id="KW-0805">Transcription regulation</keyword>
<dbReference type="InterPro" id="IPR050331">
    <property type="entry name" value="Zinc_finger"/>
</dbReference>
<feature type="domain" description="C2H2-type" evidence="12">
    <location>
        <begin position="715"/>
        <end position="742"/>
    </location>
</feature>
<dbReference type="InterPro" id="IPR013087">
    <property type="entry name" value="Znf_C2H2_type"/>
</dbReference>
<evidence type="ECO:0000256" key="7">
    <source>
        <dbReference type="ARBA" id="ARBA00023125"/>
    </source>
</evidence>
<feature type="compositionally biased region" description="Polar residues" evidence="11">
    <location>
        <begin position="810"/>
        <end position="819"/>
    </location>
</feature>
<dbReference type="GO" id="GO:1990837">
    <property type="term" value="F:sequence-specific double-stranded DNA binding"/>
    <property type="evidence" value="ECO:0007669"/>
    <property type="project" value="UniProtKB-ARBA"/>
</dbReference>
<dbReference type="PROSITE" id="PS50157">
    <property type="entry name" value="ZINC_FINGER_C2H2_2"/>
    <property type="match status" value="4"/>
</dbReference>
<dbReference type="EMBL" id="HBUF01059197">
    <property type="protein sequence ID" value="CAG6625203.1"/>
    <property type="molecule type" value="Transcribed_RNA"/>
</dbReference>
<evidence type="ECO:0000256" key="2">
    <source>
        <dbReference type="ARBA" id="ARBA00022723"/>
    </source>
</evidence>
<dbReference type="FunFam" id="3.30.160.60:FF:000404">
    <property type="entry name" value="POZ-, AT hook-, and zinc finger-containing protein 1"/>
    <property type="match status" value="1"/>
</dbReference>
<keyword evidence="2" id="KW-0479">Metal-binding</keyword>
<feature type="compositionally biased region" description="Polar residues" evidence="11">
    <location>
        <begin position="175"/>
        <end position="184"/>
    </location>
</feature>
<feature type="region of interest" description="Disordered" evidence="11">
    <location>
        <begin position="74"/>
        <end position="93"/>
    </location>
</feature>
<evidence type="ECO:0000259" key="12">
    <source>
        <dbReference type="PROSITE" id="PS50157"/>
    </source>
</evidence>
<keyword evidence="5" id="KW-0862">Zinc</keyword>
<dbReference type="PANTHER" id="PTHR16515:SF49">
    <property type="entry name" value="GASTRULA ZINC FINGER PROTEIN XLCGF49.1-LIKE-RELATED"/>
    <property type="match status" value="1"/>
</dbReference>
<proteinExistence type="predicted"/>
<keyword evidence="4 10" id="KW-0863">Zinc-finger</keyword>
<dbReference type="GO" id="GO:0010468">
    <property type="term" value="P:regulation of gene expression"/>
    <property type="evidence" value="ECO:0007669"/>
    <property type="project" value="TreeGrafter"/>
</dbReference>
<evidence type="ECO:0000256" key="8">
    <source>
        <dbReference type="ARBA" id="ARBA00023163"/>
    </source>
</evidence>
<evidence type="ECO:0000256" key="6">
    <source>
        <dbReference type="ARBA" id="ARBA00023015"/>
    </source>
</evidence>
<dbReference type="AlphaFoldDB" id="A0A8D8VIM0"/>
<keyword evidence="3" id="KW-0677">Repeat</keyword>
<dbReference type="SMART" id="SM00355">
    <property type="entry name" value="ZnF_C2H2"/>
    <property type="match status" value="4"/>
</dbReference>
<name>A0A8D8VIM0_9HEMI</name>
<reference evidence="13" key="1">
    <citation type="submission" date="2021-05" db="EMBL/GenBank/DDBJ databases">
        <authorList>
            <person name="Alioto T."/>
            <person name="Alioto T."/>
            <person name="Gomez Garrido J."/>
        </authorList>
    </citation>
    <scope>NUCLEOTIDE SEQUENCE</scope>
</reference>
<dbReference type="PROSITE" id="PS00028">
    <property type="entry name" value="ZINC_FINGER_C2H2_1"/>
    <property type="match status" value="3"/>
</dbReference>
<dbReference type="InterPro" id="IPR036236">
    <property type="entry name" value="Znf_C2H2_sf"/>
</dbReference>
<protein>
    <submittedName>
        <fullName evidence="13">Zinc finger protein 846</fullName>
    </submittedName>
</protein>
<dbReference type="FunFam" id="3.30.160.60:FF:000395">
    <property type="entry name" value="zinc finger protein 513"/>
    <property type="match status" value="1"/>
</dbReference>
<feature type="domain" description="C2H2-type" evidence="12">
    <location>
        <begin position="743"/>
        <end position="770"/>
    </location>
</feature>
<keyword evidence="7" id="KW-0238">DNA-binding</keyword>
<dbReference type="FunFam" id="3.30.160.60:FF:000303">
    <property type="entry name" value="Zinc finger protein 41"/>
    <property type="match status" value="1"/>
</dbReference>
<sequence length="830" mass="93640">MEIQEMQSMDWLFKKERIYLLAQFWQQRATLAEKEVNTLKEQLSHNNASVIPSSLDNVHDRVKKIAQLNSVQEGLKMQQASSPTSPNENNDINRSVIDMELSAKDREISQLVEDVQRLQSSIGKLQETSSSQIARLEEDLDLKRQHILRLEARLEAQRDYEELKRQLDLVRHQQNRSGRTSVTSPPCKEPSLLANNQSSQIESSSSTDDLFPPIKDLSHNATADSPDIKPDDLVIRKSSPSPISVLPPHKLMPPQSTPNAIPLNAPNNLPPPLQNVEQFGPILGEEIVSNWRKTIERNVINSINNIHHKKINNLIHQNSAALMGLNHNNNNNNNYNNGVKQERSHMLGGRGDHQEMAPLHGDVFKFEPVDKDRYYTSTIISEEEEVEDVFSPASSSNKSPHSSNTDSPKISFSPLRIKDNSVEDEVDVGTNNNTPPPPRLSKHIKEEDAQYSPQHKYPGCSCAHCSSDHHPQNNSHEHHLPLSPVSPLTPMSPMQAPVYSFEHYLHTKYLPDIFRRRSHSDSDLPMWFEPANIKNEPGERPSVLRHHGRPVSVPQPLYLHKYPTVKSESLDFYYATPQDSPLDLSVKRFCSKDIKEHFGSSTSSDSLPPSTLFLEPLPQLPPLQMLPPGFLPNRGSVSVPVVKGDVASPTTKESVAVRYNLEVSPVVEEMPPGADVAYVCPVCGQMFSLHDRLAKHMASRHKSRSQTNDSTAKAYLCEVCQRSFARSDMLTRHMRLHTGVKPYTCRVCGQVFSRSDHLSTHQRTHTGEKPYKCPQCPYAACRRDMITRHMRTHTRYDTTPPSNDEPFSPARTSPVSDVSPTEKFGSRPYA</sequence>
<dbReference type="GO" id="GO:0005634">
    <property type="term" value="C:nucleus"/>
    <property type="evidence" value="ECO:0007669"/>
    <property type="project" value="UniProtKB-SubCell"/>
</dbReference>
<organism evidence="13">
    <name type="scientific">Cacopsylla melanoneura</name>
    <dbReference type="NCBI Taxonomy" id="428564"/>
    <lineage>
        <taxon>Eukaryota</taxon>
        <taxon>Metazoa</taxon>
        <taxon>Ecdysozoa</taxon>
        <taxon>Arthropoda</taxon>
        <taxon>Hexapoda</taxon>
        <taxon>Insecta</taxon>
        <taxon>Pterygota</taxon>
        <taxon>Neoptera</taxon>
        <taxon>Paraneoptera</taxon>
        <taxon>Hemiptera</taxon>
        <taxon>Sternorrhyncha</taxon>
        <taxon>Psylloidea</taxon>
        <taxon>Psyllidae</taxon>
        <taxon>Psyllinae</taxon>
        <taxon>Cacopsylla</taxon>
    </lineage>
</organism>
<feature type="region of interest" description="Disordered" evidence="11">
    <location>
        <begin position="171"/>
        <end position="249"/>
    </location>
</feature>
<dbReference type="Pfam" id="PF00096">
    <property type="entry name" value="zf-C2H2"/>
    <property type="match status" value="4"/>
</dbReference>
<evidence type="ECO:0000256" key="11">
    <source>
        <dbReference type="SAM" id="MobiDB-lite"/>
    </source>
</evidence>
<feature type="compositionally biased region" description="Basic and acidic residues" evidence="11">
    <location>
        <begin position="226"/>
        <end position="235"/>
    </location>
</feature>
<dbReference type="Gene3D" id="3.30.160.60">
    <property type="entry name" value="Classic Zinc Finger"/>
    <property type="match status" value="3"/>
</dbReference>
<evidence type="ECO:0000256" key="9">
    <source>
        <dbReference type="ARBA" id="ARBA00023242"/>
    </source>
</evidence>
<evidence type="ECO:0000256" key="5">
    <source>
        <dbReference type="ARBA" id="ARBA00022833"/>
    </source>
</evidence>
<feature type="region of interest" description="Disordered" evidence="11">
    <location>
        <begin position="794"/>
        <end position="830"/>
    </location>
</feature>
<evidence type="ECO:0000256" key="10">
    <source>
        <dbReference type="PROSITE-ProRule" id="PRU00042"/>
    </source>
</evidence>
<accession>A0A8D8VIM0</accession>